<keyword evidence="1" id="KW-1133">Transmembrane helix</keyword>
<gene>
    <name evidence="2" type="ordered locus">Psta_1362</name>
</gene>
<evidence type="ECO:0000313" key="3">
    <source>
        <dbReference type="Proteomes" id="UP000001887"/>
    </source>
</evidence>
<evidence type="ECO:0000313" key="2">
    <source>
        <dbReference type="EMBL" id="ADB16039.1"/>
    </source>
</evidence>
<dbReference type="KEGG" id="psl:Psta_1362"/>
<dbReference type="HOGENOM" id="CLU_1249670_0_0_0"/>
<protein>
    <submittedName>
        <fullName evidence="2">Uncharacterized protein</fullName>
    </submittedName>
</protein>
<dbReference type="EMBL" id="CP001848">
    <property type="protein sequence ID" value="ADB16039.1"/>
    <property type="molecule type" value="Genomic_DNA"/>
</dbReference>
<proteinExistence type="predicted"/>
<reference evidence="2 3" key="1">
    <citation type="journal article" date="2009" name="Stand. Genomic Sci.">
        <title>Complete genome sequence of Pirellula staleyi type strain (ATCC 27377).</title>
        <authorList>
            <person name="Clum A."/>
            <person name="Tindall B.J."/>
            <person name="Sikorski J."/>
            <person name="Ivanova N."/>
            <person name="Mavrommatis K."/>
            <person name="Lucas S."/>
            <person name="Glavina del Rio T."/>
            <person name="Nolan M."/>
            <person name="Chen F."/>
            <person name="Tice H."/>
            <person name="Pitluck S."/>
            <person name="Cheng J.F."/>
            <person name="Chertkov O."/>
            <person name="Brettin T."/>
            <person name="Han C."/>
            <person name="Detter J.C."/>
            <person name="Kuske C."/>
            <person name="Bruce D."/>
            <person name="Goodwin L."/>
            <person name="Ovchinikova G."/>
            <person name="Pati A."/>
            <person name="Mikhailova N."/>
            <person name="Chen A."/>
            <person name="Palaniappan K."/>
            <person name="Land M."/>
            <person name="Hauser L."/>
            <person name="Chang Y.J."/>
            <person name="Jeffries C.D."/>
            <person name="Chain P."/>
            <person name="Rohde M."/>
            <person name="Goker M."/>
            <person name="Bristow J."/>
            <person name="Eisen J.A."/>
            <person name="Markowitz V."/>
            <person name="Hugenholtz P."/>
            <person name="Kyrpides N.C."/>
            <person name="Klenk H.P."/>
            <person name="Lapidus A."/>
        </authorList>
    </citation>
    <scope>NUCLEOTIDE SEQUENCE [LARGE SCALE GENOMIC DNA]</scope>
    <source>
        <strain evidence="3">ATCC 27377 / DSM 6068 / ICPB 4128</strain>
    </source>
</reference>
<keyword evidence="3" id="KW-1185">Reference proteome</keyword>
<sequence length="221" mass="24375">MQKYWLRKHVTAPITGPLTRPEIRDLVRAEVFPITSEFLVATGEFHEDLVSDPGWQALDDGPIISAAAVSYRDSSVREHAQPRETAAREEGWQRYEPIAYRPARADSEPTQPMHDPAANLGSMSPPYSESFSDTYWLKLSGSLLHILGILMLILSVALGILALLAFLLAMQSPEPIVAAISFAFIAILLAAIGVFSNAMAEAIVIFIRWKEKSLDNNDSPT</sequence>
<feature type="transmembrane region" description="Helical" evidence="1">
    <location>
        <begin position="143"/>
        <end position="170"/>
    </location>
</feature>
<accession>D2QWT5</accession>
<feature type="transmembrane region" description="Helical" evidence="1">
    <location>
        <begin position="176"/>
        <end position="207"/>
    </location>
</feature>
<dbReference type="STRING" id="530564.Psta_1362"/>
<evidence type="ECO:0000256" key="1">
    <source>
        <dbReference type="SAM" id="Phobius"/>
    </source>
</evidence>
<dbReference type="Proteomes" id="UP000001887">
    <property type="component" value="Chromosome"/>
</dbReference>
<dbReference type="AlphaFoldDB" id="D2QWT5"/>
<keyword evidence="1" id="KW-0812">Transmembrane</keyword>
<keyword evidence="1" id="KW-0472">Membrane</keyword>
<organism evidence="2 3">
    <name type="scientific">Pirellula staleyi (strain ATCC 27377 / DSM 6068 / ICPB 4128)</name>
    <name type="common">Pirella staleyi</name>
    <dbReference type="NCBI Taxonomy" id="530564"/>
    <lineage>
        <taxon>Bacteria</taxon>
        <taxon>Pseudomonadati</taxon>
        <taxon>Planctomycetota</taxon>
        <taxon>Planctomycetia</taxon>
        <taxon>Pirellulales</taxon>
        <taxon>Pirellulaceae</taxon>
        <taxon>Pirellula</taxon>
    </lineage>
</organism>
<name>D2QWT5_PIRSD</name>